<evidence type="ECO:0000313" key="1">
    <source>
        <dbReference type="EMBL" id="KFK32040.1"/>
    </source>
</evidence>
<dbReference type="Proteomes" id="UP000029120">
    <property type="component" value="Chromosome 6"/>
</dbReference>
<dbReference type="Gramene" id="KFK32040">
    <property type="protein sequence ID" value="KFK32040"/>
    <property type="gene ID" value="AALP_AA6G192500"/>
</dbReference>
<dbReference type="EMBL" id="CM002874">
    <property type="protein sequence ID" value="KFK32040.1"/>
    <property type="molecule type" value="Genomic_DNA"/>
</dbReference>
<accession>A0A087GQ88</accession>
<keyword evidence="2" id="KW-1185">Reference proteome</keyword>
<gene>
    <name evidence="1" type="ordered locus">AALP_Aa6g192500</name>
</gene>
<dbReference type="AlphaFoldDB" id="A0A087GQ88"/>
<evidence type="ECO:0000313" key="2">
    <source>
        <dbReference type="Proteomes" id="UP000029120"/>
    </source>
</evidence>
<organism evidence="1 2">
    <name type="scientific">Arabis alpina</name>
    <name type="common">Alpine rock-cress</name>
    <dbReference type="NCBI Taxonomy" id="50452"/>
    <lineage>
        <taxon>Eukaryota</taxon>
        <taxon>Viridiplantae</taxon>
        <taxon>Streptophyta</taxon>
        <taxon>Embryophyta</taxon>
        <taxon>Tracheophyta</taxon>
        <taxon>Spermatophyta</taxon>
        <taxon>Magnoliopsida</taxon>
        <taxon>eudicotyledons</taxon>
        <taxon>Gunneridae</taxon>
        <taxon>Pentapetalae</taxon>
        <taxon>rosids</taxon>
        <taxon>malvids</taxon>
        <taxon>Brassicales</taxon>
        <taxon>Brassicaceae</taxon>
        <taxon>Arabideae</taxon>
        <taxon>Arabis</taxon>
    </lineage>
</organism>
<sequence>MIPSWQRSSQGVPRAEDEIASLKTQLSSISDLQSTRIGEAVAAARDEMAHGLAGRVSMVAELLTEIGGKPENSMLNLAEIQANLEFIGLLRGPEPPDLPTEIEALCERRRLIYDARDVFGDLFDRVREVLEIPEVSVTVVGTVVHDDEVDDETDEEL</sequence>
<proteinExistence type="predicted"/>
<name>A0A087GQ88_ARAAL</name>
<protein>
    <submittedName>
        <fullName evidence="1">Uncharacterized protein</fullName>
    </submittedName>
</protein>
<reference evidence="2" key="1">
    <citation type="journal article" date="2015" name="Nat. Plants">
        <title>Genome expansion of Arabis alpina linked with retrotransposition and reduced symmetric DNA methylation.</title>
        <authorList>
            <person name="Willing E.M."/>
            <person name="Rawat V."/>
            <person name="Mandakova T."/>
            <person name="Maumus F."/>
            <person name="James G.V."/>
            <person name="Nordstroem K.J."/>
            <person name="Becker C."/>
            <person name="Warthmann N."/>
            <person name="Chica C."/>
            <person name="Szarzynska B."/>
            <person name="Zytnicki M."/>
            <person name="Albani M.C."/>
            <person name="Kiefer C."/>
            <person name="Bergonzi S."/>
            <person name="Castaings L."/>
            <person name="Mateos J.L."/>
            <person name="Berns M.C."/>
            <person name="Bujdoso N."/>
            <person name="Piofczyk T."/>
            <person name="de Lorenzo L."/>
            <person name="Barrero-Sicilia C."/>
            <person name="Mateos I."/>
            <person name="Piednoel M."/>
            <person name="Hagmann J."/>
            <person name="Chen-Min-Tao R."/>
            <person name="Iglesias-Fernandez R."/>
            <person name="Schuster S.C."/>
            <person name="Alonso-Blanco C."/>
            <person name="Roudier F."/>
            <person name="Carbonero P."/>
            <person name="Paz-Ares J."/>
            <person name="Davis S.J."/>
            <person name="Pecinka A."/>
            <person name="Quesneville H."/>
            <person name="Colot V."/>
            <person name="Lysak M.A."/>
            <person name="Weigel D."/>
            <person name="Coupland G."/>
            <person name="Schneeberger K."/>
        </authorList>
    </citation>
    <scope>NUCLEOTIDE SEQUENCE [LARGE SCALE GENOMIC DNA]</scope>
    <source>
        <strain evidence="2">cv. Pajares</strain>
    </source>
</reference>